<sequence>MHHPDDQEGHNPNFPHFPAVHESSDVEVWNIARPMLEPPAKSQLLSCVEKTTREIIKAIGTKDIAAWYSIPKSDAEPREEAEQELKDGLCDKAYWGEEHCRRWKLERDAEAISPELLAESALKFKKKNPKLPTLPPNSMSGPAFKPFKPVDRPPTTPPILSDGTFALPFKPGSTEAMHDNIRQLLDAGKFGGPKRPDGWDDDLIPRKKSPTGPTHPVADAELDKFIKLAKKAVLKKPEGITDEKWKAFQAALRAAAGSEESSHDEL</sequence>
<dbReference type="EMBL" id="JASBWT010000006">
    <property type="protein sequence ID" value="KAJ9103763.1"/>
    <property type="molecule type" value="Genomic_DNA"/>
</dbReference>
<comment type="caution">
    <text evidence="1">The sequence shown here is derived from an EMBL/GenBank/DDBJ whole genome shotgun (WGS) entry which is preliminary data.</text>
</comment>
<dbReference type="Proteomes" id="UP001227268">
    <property type="component" value="Unassembled WGS sequence"/>
</dbReference>
<proteinExistence type="predicted"/>
<organism evidence="1 2">
    <name type="scientific">Naganishia friedmannii</name>
    <dbReference type="NCBI Taxonomy" id="89922"/>
    <lineage>
        <taxon>Eukaryota</taxon>
        <taxon>Fungi</taxon>
        <taxon>Dikarya</taxon>
        <taxon>Basidiomycota</taxon>
        <taxon>Agaricomycotina</taxon>
        <taxon>Tremellomycetes</taxon>
        <taxon>Filobasidiales</taxon>
        <taxon>Filobasidiaceae</taxon>
        <taxon>Naganishia</taxon>
    </lineage>
</organism>
<evidence type="ECO:0000313" key="2">
    <source>
        <dbReference type="Proteomes" id="UP001227268"/>
    </source>
</evidence>
<reference evidence="1" key="1">
    <citation type="submission" date="2023-04" db="EMBL/GenBank/DDBJ databases">
        <title>Draft Genome sequencing of Naganishia species isolated from polar environments using Oxford Nanopore Technology.</title>
        <authorList>
            <person name="Leo P."/>
            <person name="Venkateswaran K."/>
        </authorList>
    </citation>
    <scope>NUCLEOTIDE SEQUENCE</scope>
    <source>
        <strain evidence="1">MNA-CCFEE 5423</strain>
    </source>
</reference>
<name>A0ACC2VWF9_9TREE</name>
<gene>
    <name evidence="1" type="ORF">QFC21_002225</name>
</gene>
<protein>
    <submittedName>
        <fullName evidence="1">Uncharacterized protein</fullName>
    </submittedName>
</protein>
<keyword evidence="2" id="KW-1185">Reference proteome</keyword>
<evidence type="ECO:0000313" key="1">
    <source>
        <dbReference type="EMBL" id="KAJ9103763.1"/>
    </source>
</evidence>
<accession>A0ACC2VWF9</accession>